<dbReference type="GO" id="GO:0043565">
    <property type="term" value="F:sequence-specific DNA binding"/>
    <property type="evidence" value="ECO:0007669"/>
    <property type="project" value="InterPro"/>
</dbReference>
<dbReference type="InterPro" id="IPR026516">
    <property type="entry name" value="THAP1/10"/>
</dbReference>
<evidence type="ECO:0000256" key="4">
    <source>
        <dbReference type="ARBA" id="ARBA00023125"/>
    </source>
</evidence>
<dbReference type="PANTHER" id="PTHR46600">
    <property type="entry name" value="THAP DOMAIN-CONTAINING"/>
    <property type="match status" value="1"/>
</dbReference>
<organism evidence="7">
    <name type="scientific">Schizaphis graminum</name>
    <name type="common">Green bug aphid</name>
    <dbReference type="NCBI Taxonomy" id="13262"/>
    <lineage>
        <taxon>Eukaryota</taxon>
        <taxon>Metazoa</taxon>
        <taxon>Ecdysozoa</taxon>
        <taxon>Arthropoda</taxon>
        <taxon>Hexapoda</taxon>
        <taxon>Insecta</taxon>
        <taxon>Pterygota</taxon>
        <taxon>Neoptera</taxon>
        <taxon>Paraneoptera</taxon>
        <taxon>Hemiptera</taxon>
        <taxon>Sternorrhyncha</taxon>
        <taxon>Aphidomorpha</taxon>
        <taxon>Aphidoidea</taxon>
        <taxon>Aphididae</taxon>
        <taxon>Aphidini</taxon>
        <taxon>Schizaphis</taxon>
    </lineage>
</organism>
<dbReference type="SMART" id="SM00692">
    <property type="entry name" value="DM3"/>
    <property type="match status" value="1"/>
</dbReference>
<evidence type="ECO:0000259" key="6">
    <source>
        <dbReference type="PROSITE" id="PS50950"/>
    </source>
</evidence>
<keyword evidence="3" id="KW-0862">Zinc</keyword>
<gene>
    <name evidence="7" type="ORF">g.117632</name>
</gene>
<protein>
    <recommendedName>
        <fullName evidence="6">THAP-type domain-containing protein</fullName>
    </recommendedName>
</protein>
<dbReference type="SUPFAM" id="SSF57716">
    <property type="entry name" value="Glucocorticoid receptor-like (DNA-binding domain)"/>
    <property type="match status" value="1"/>
</dbReference>
<evidence type="ECO:0000256" key="5">
    <source>
        <dbReference type="PROSITE-ProRule" id="PRU00309"/>
    </source>
</evidence>
<dbReference type="InterPro" id="IPR038441">
    <property type="entry name" value="THAP_Znf_sf"/>
</dbReference>
<dbReference type="AlphaFoldDB" id="A0A2S2NLE2"/>
<dbReference type="SMART" id="SM00980">
    <property type="entry name" value="THAP"/>
    <property type="match status" value="1"/>
</dbReference>
<dbReference type="PROSITE" id="PS50950">
    <property type="entry name" value="ZF_THAP"/>
    <property type="match status" value="1"/>
</dbReference>
<evidence type="ECO:0000256" key="1">
    <source>
        <dbReference type="ARBA" id="ARBA00022723"/>
    </source>
</evidence>
<dbReference type="EMBL" id="GGMR01005376">
    <property type="protein sequence ID" value="MBY17995.1"/>
    <property type="molecule type" value="Transcribed_RNA"/>
</dbReference>
<keyword evidence="2 5" id="KW-0863">Zinc-finger</keyword>
<feature type="domain" description="THAP-type" evidence="6">
    <location>
        <begin position="1"/>
        <end position="80"/>
    </location>
</feature>
<dbReference type="InterPro" id="IPR006612">
    <property type="entry name" value="THAP_Znf"/>
</dbReference>
<sequence>MPSCCFCGRWQVAKEKNVGVTFHKFPKENPTLAAWMNFAKQCSSKVKPKSVVCSAHFTKDCFDHFLRSVHLKKLVIPTIMIQRVKNAKTSYPEILMPLDQCNQSVERYVVEKVLLNVPIFFIDFFVSF</sequence>
<evidence type="ECO:0000256" key="3">
    <source>
        <dbReference type="ARBA" id="ARBA00022833"/>
    </source>
</evidence>
<dbReference type="PANTHER" id="PTHR46600:SF11">
    <property type="entry name" value="THAP DOMAIN-CONTAINING PROTEIN 10"/>
    <property type="match status" value="1"/>
</dbReference>
<dbReference type="Pfam" id="PF05485">
    <property type="entry name" value="THAP"/>
    <property type="match status" value="1"/>
</dbReference>
<accession>A0A2S2NLE2</accession>
<dbReference type="GO" id="GO:0008270">
    <property type="term" value="F:zinc ion binding"/>
    <property type="evidence" value="ECO:0007669"/>
    <property type="project" value="UniProtKB-KW"/>
</dbReference>
<keyword evidence="1" id="KW-0479">Metal-binding</keyword>
<reference evidence="7" key="1">
    <citation type="submission" date="2018-04" db="EMBL/GenBank/DDBJ databases">
        <title>Transcriptome of Schizaphis graminum biotype I.</title>
        <authorList>
            <person name="Scully E.D."/>
            <person name="Geib S.M."/>
            <person name="Palmer N.A."/>
            <person name="Koch K."/>
            <person name="Bradshaw J."/>
            <person name="Heng-Moss T."/>
            <person name="Sarath G."/>
        </authorList>
    </citation>
    <scope>NUCLEOTIDE SEQUENCE</scope>
</reference>
<evidence type="ECO:0000313" key="7">
    <source>
        <dbReference type="EMBL" id="MBY17995.1"/>
    </source>
</evidence>
<keyword evidence="4 5" id="KW-0238">DNA-binding</keyword>
<evidence type="ECO:0000256" key="2">
    <source>
        <dbReference type="ARBA" id="ARBA00022771"/>
    </source>
</evidence>
<dbReference type="Gene3D" id="6.20.210.20">
    <property type="entry name" value="THAP domain"/>
    <property type="match status" value="1"/>
</dbReference>
<proteinExistence type="predicted"/>
<name>A0A2S2NLE2_SCHGA</name>